<dbReference type="OrthoDB" id="5599902at2759"/>
<dbReference type="PANTHER" id="PTHR22949:SF0">
    <property type="entry name" value="RE27538P"/>
    <property type="match status" value="1"/>
</dbReference>
<gene>
    <name evidence="3" type="ORF">HMPREF1544_05776</name>
</gene>
<feature type="region of interest" description="Disordered" evidence="1">
    <location>
        <begin position="85"/>
        <end position="115"/>
    </location>
</feature>
<sequence>MKASVLPHTENPIVLRQQQQRRPSDILEESYVTQSVNNSRRNSNADSIIDYNSLSAASEAADLAVESLVNSTMWPLSSNVASTTIPSSAATSENNSKEPSPSAPTPHPLDSTLLLNDWNPNAMTTEIKPESWDMALQSQQQYQQQQQQPLPHALQYPQDVSFLNNDNNHQNDNRSYPMNMMPQTPPVHNSSYGHLIPMNNLSYHGNFADITSGFSSAPPSMVNTAFSTPSGLVTPPMSNYFQARSSLPTNSKKMPPFGEDTRRRSSTTDTHHPQRTYGRRASSHPSVASVVSLTAHEPVSRVIDGIEYITFLYSHDRLVKEYTVRTDVDNVNIDDITMDFRIQNAIYPRANVDKSEYDGNRWDYETTCNQLGWKLCWLNKDQLFGRRGLIQRAVDSYRNRHAEMRSRRVTRQEKVANGTLRKRRSKKSLTHNTL</sequence>
<evidence type="ECO:0000256" key="1">
    <source>
        <dbReference type="SAM" id="MobiDB-lite"/>
    </source>
</evidence>
<dbReference type="EMBL" id="KE123968">
    <property type="protein sequence ID" value="EPB87466.1"/>
    <property type="molecule type" value="Genomic_DNA"/>
</dbReference>
<name>S2JBB1_MUCC1</name>
<feature type="region of interest" description="Disordered" evidence="1">
    <location>
        <begin position="1"/>
        <end position="25"/>
    </location>
</feature>
<dbReference type="Proteomes" id="UP000014254">
    <property type="component" value="Unassembled WGS sequence"/>
</dbReference>
<protein>
    <recommendedName>
        <fullName evidence="2">DUF8032 domain-containing protein</fullName>
    </recommendedName>
</protein>
<feature type="compositionally biased region" description="Basic residues" evidence="1">
    <location>
        <begin position="273"/>
        <end position="282"/>
    </location>
</feature>
<keyword evidence="4" id="KW-1185">Reference proteome</keyword>
<accession>S2JBB1</accession>
<dbReference type="STRING" id="1220926.S2JBB1"/>
<evidence type="ECO:0000313" key="4">
    <source>
        <dbReference type="Proteomes" id="UP000014254"/>
    </source>
</evidence>
<evidence type="ECO:0000259" key="2">
    <source>
        <dbReference type="Pfam" id="PF26087"/>
    </source>
</evidence>
<evidence type="ECO:0000313" key="3">
    <source>
        <dbReference type="EMBL" id="EPB87466.1"/>
    </source>
</evidence>
<dbReference type="OMA" id="HHPQRTY"/>
<dbReference type="VEuPathDB" id="FungiDB:HMPREF1544_05776"/>
<proteinExistence type="predicted"/>
<feature type="domain" description="DUF8032" evidence="2">
    <location>
        <begin position="307"/>
        <end position="400"/>
    </location>
</feature>
<dbReference type="InterPro" id="IPR058345">
    <property type="entry name" value="DUF8032"/>
</dbReference>
<dbReference type="InParanoid" id="S2JBB1"/>
<organism evidence="3 4">
    <name type="scientific">Mucor circinelloides f. circinelloides (strain 1006PhL)</name>
    <name type="common">Mucormycosis agent</name>
    <name type="synonym">Calyptromyces circinelloides</name>
    <dbReference type="NCBI Taxonomy" id="1220926"/>
    <lineage>
        <taxon>Eukaryota</taxon>
        <taxon>Fungi</taxon>
        <taxon>Fungi incertae sedis</taxon>
        <taxon>Mucoromycota</taxon>
        <taxon>Mucoromycotina</taxon>
        <taxon>Mucoromycetes</taxon>
        <taxon>Mucorales</taxon>
        <taxon>Mucorineae</taxon>
        <taxon>Mucoraceae</taxon>
        <taxon>Mucor</taxon>
    </lineage>
</organism>
<feature type="region of interest" description="Disordered" evidence="1">
    <location>
        <begin position="244"/>
        <end position="283"/>
    </location>
</feature>
<dbReference type="Pfam" id="PF26087">
    <property type="entry name" value="DUF8032"/>
    <property type="match status" value="1"/>
</dbReference>
<dbReference type="PANTHER" id="PTHR22949">
    <property type="entry name" value="WHITE COLLAR 2 PROTEIN WC2"/>
    <property type="match status" value="1"/>
</dbReference>
<dbReference type="eggNOG" id="ENOG502QY0U">
    <property type="taxonomic scope" value="Eukaryota"/>
</dbReference>
<dbReference type="AlphaFoldDB" id="S2JBB1"/>
<reference evidence="4" key="1">
    <citation type="submission" date="2013-05" db="EMBL/GenBank/DDBJ databases">
        <title>The Genome sequence of Mucor circinelloides f. circinelloides 1006PhL.</title>
        <authorList>
            <consortium name="The Broad Institute Genomics Platform"/>
            <person name="Cuomo C."/>
            <person name="Earl A."/>
            <person name="Findley K."/>
            <person name="Lee S.C."/>
            <person name="Walker B."/>
            <person name="Young S."/>
            <person name="Zeng Q."/>
            <person name="Gargeya S."/>
            <person name="Fitzgerald M."/>
            <person name="Haas B."/>
            <person name="Abouelleil A."/>
            <person name="Allen A.W."/>
            <person name="Alvarado L."/>
            <person name="Arachchi H.M."/>
            <person name="Berlin A.M."/>
            <person name="Chapman S.B."/>
            <person name="Gainer-Dewar J."/>
            <person name="Goldberg J."/>
            <person name="Griggs A."/>
            <person name="Gujja S."/>
            <person name="Hansen M."/>
            <person name="Howarth C."/>
            <person name="Imamovic A."/>
            <person name="Ireland A."/>
            <person name="Larimer J."/>
            <person name="McCowan C."/>
            <person name="Murphy C."/>
            <person name="Pearson M."/>
            <person name="Poon T.W."/>
            <person name="Priest M."/>
            <person name="Roberts A."/>
            <person name="Saif S."/>
            <person name="Shea T."/>
            <person name="Sisk P."/>
            <person name="Sykes S."/>
            <person name="Wortman J."/>
            <person name="Nusbaum C."/>
            <person name="Birren B."/>
        </authorList>
    </citation>
    <scope>NUCLEOTIDE SEQUENCE [LARGE SCALE GENOMIC DNA]</scope>
    <source>
        <strain evidence="4">1006PhL</strain>
    </source>
</reference>